<dbReference type="Proteomes" id="UP000235392">
    <property type="component" value="Unassembled WGS sequence"/>
</dbReference>
<evidence type="ECO:0000313" key="1">
    <source>
        <dbReference type="EMBL" id="PLW22883.1"/>
    </source>
</evidence>
<keyword evidence="5" id="KW-1185">Reference proteome</keyword>
<reference evidence="5 6" key="1">
    <citation type="submission" date="2017-11" db="EMBL/GenBank/DDBJ databases">
        <title>De novo assembly and phasing of dikaryotic genomes from two isolates of Puccinia coronata f. sp. avenae, the causal agent of oat crown rust.</title>
        <authorList>
            <person name="Miller M.E."/>
            <person name="Zhang Y."/>
            <person name="Omidvar V."/>
            <person name="Sperschneider J."/>
            <person name="Schwessinger B."/>
            <person name="Raley C."/>
            <person name="Palmer J.M."/>
            <person name="Garnica D."/>
            <person name="Upadhyaya N."/>
            <person name="Rathjen J."/>
            <person name="Taylor J.M."/>
            <person name="Park R.F."/>
            <person name="Dodds P.N."/>
            <person name="Hirsch C.D."/>
            <person name="Kianian S.F."/>
            <person name="Figueroa M."/>
        </authorList>
    </citation>
    <scope>NUCLEOTIDE SEQUENCE [LARGE SCALE GENOMIC DNA]</scope>
    <source>
        <strain evidence="2">12NC29</strain>
        <strain evidence="1">12SD80</strain>
    </source>
</reference>
<name>A0A2N5U2F7_9BASI</name>
<evidence type="ECO:0000313" key="5">
    <source>
        <dbReference type="Proteomes" id="UP000235388"/>
    </source>
</evidence>
<dbReference type="AlphaFoldDB" id="A0A2N5U2F7"/>
<proteinExistence type="predicted"/>
<comment type="caution">
    <text evidence="2">The sequence shown here is derived from an EMBL/GenBank/DDBJ whole genome shotgun (WGS) entry which is preliminary data.</text>
</comment>
<dbReference type="Proteomes" id="UP000235388">
    <property type="component" value="Unassembled WGS sequence"/>
</dbReference>
<dbReference type="EMBL" id="PGCJ01000337">
    <property type="protein sequence ID" value="PLW31888.1"/>
    <property type="molecule type" value="Genomic_DNA"/>
</dbReference>
<accession>A0A2N5U2F7</accession>
<dbReference type="EMBL" id="PGCI01000127">
    <property type="protein sequence ID" value="PLW38504.1"/>
    <property type="molecule type" value="Genomic_DNA"/>
</dbReference>
<gene>
    <name evidence="4" type="ORF">PCANC_09560</name>
    <name evidence="2" type="ORF">PCANC_22753</name>
    <name evidence="3" type="ORF">PCASD_13763</name>
    <name evidence="1" type="ORF">PCASD_17811</name>
</gene>
<protein>
    <submittedName>
        <fullName evidence="2">Uncharacterized protein</fullName>
    </submittedName>
</protein>
<organism evidence="2 5">
    <name type="scientific">Puccinia coronata f. sp. avenae</name>
    <dbReference type="NCBI Taxonomy" id="200324"/>
    <lineage>
        <taxon>Eukaryota</taxon>
        <taxon>Fungi</taxon>
        <taxon>Dikarya</taxon>
        <taxon>Basidiomycota</taxon>
        <taxon>Pucciniomycotina</taxon>
        <taxon>Pucciniomycetes</taxon>
        <taxon>Pucciniales</taxon>
        <taxon>Pucciniaceae</taxon>
        <taxon>Puccinia</taxon>
    </lineage>
</organism>
<evidence type="ECO:0000313" key="2">
    <source>
        <dbReference type="EMBL" id="PLW31888.1"/>
    </source>
</evidence>
<evidence type="ECO:0000313" key="6">
    <source>
        <dbReference type="Proteomes" id="UP000235392"/>
    </source>
</evidence>
<evidence type="ECO:0000313" key="4">
    <source>
        <dbReference type="EMBL" id="PLW46746.1"/>
    </source>
</evidence>
<sequence length="51" mass="5455">MKIVISLAKPCLTFFICLKRTEDASNMVLPALTEGTQAKSTLRGSVEGGEV</sequence>
<evidence type="ECO:0000313" key="3">
    <source>
        <dbReference type="EMBL" id="PLW38504.1"/>
    </source>
</evidence>
<dbReference type="EMBL" id="PGCJ01000116">
    <property type="protein sequence ID" value="PLW46746.1"/>
    <property type="molecule type" value="Genomic_DNA"/>
</dbReference>
<dbReference type="EMBL" id="PGCI01000649">
    <property type="protein sequence ID" value="PLW22883.1"/>
    <property type="molecule type" value="Genomic_DNA"/>
</dbReference>